<dbReference type="SMART" id="SM00862">
    <property type="entry name" value="Trans_reg_C"/>
    <property type="match status" value="1"/>
</dbReference>
<evidence type="ECO:0000256" key="5">
    <source>
        <dbReference type="PROSITE-ProRule" id="PRU01091"/>
    </source>
</evidence>
<sequence length="236" mass="27554">MKKIFVATTKKVLLAEDDFDFAMILKQYLDLHNFEAFWAKDGEQALDLFQKENFSICIFDVMMPKKDGFTLAEKIIKINPEVPFVFLTARKLKDDKIKGLKLGADDYIVKPFEADELVLRLSNILKRSEQKSNVISSEEISIGNYTFNPQRLELKINNSIQRVTEKEGSLILFLYKNRNQLLKREEILKAVWGSDDFFSGRSMDVFISRLRKYFNEDSRISIESIRNIGLEFKLKN</sequence>
<keyword evidence="3 5" id="KW-0238">DNA-binding</keyword>
<dbReference type="InterPro" id="IPR036388">
    <property type="entry name" value="WH-like_DNA-bd_sf"/>
</dbReference>
<dbReference type="PANTHER" id="PTHR48111:SF40">
    <property type="entry name" value="PHOSPHATE REGULON TRANSCRIPTIONAL REGULATORY PROTEIN PHOB"/>
    <property type="match status" value="1"/>
</dbReference>
<evidence type="ECO:0000256" key="3">
    <source>
        <dbReference type="ARBA" id="ARBA00023125"/>
    </source>
</evidence>
<comment type="caution">
    <text evidence="8">The sequence shown here is derived from an EMBL/GenBank/DDBJ whole genome shotgun (WGS) entry which is preliminary data.</text>
</comment>
<keyword evidence="9" id="KW-1185">Reference proteome</keyword>
<dbReference type="InterPro" id="IPR011006">
    <property type="entry name" value="CheY-like_superfamily"/>
</dbReference>
<evidence type="ECO:0000259" key="7">
    <source>
        <dbReference type="PROSITE" id="PS51755"/>
    </source>
</evidence>
<evidence type="ECO:0000256" key="2">
    <source>
        <dbReference type="ARBA" id="ARBA00023012"/>
    </source>
</evidence>
<evidence type="ECO:0000313" key="9">
    <source>
        <dbReference type="Proteomes" id="UP001596287"/>
    </source>
</evidence>
<dbReference type="InterPro" id="IPR001789">
    <property type="entry name" value="Sig_transdc_resp-reg_receiver"/>
</dbReference>
<dbReference type="CDD" id="cd00383">
    <property type="entry name" value="trans_reg_C"/>
    <property type="match status" value="1"/>
</dbReference>
<evidence type="ECO:0000256" key="4">
    <source>
        <dbReference type="PROSITE-ProRule" id="PRU00169"/>
    </source>
</evidence>
<evidence type="ECO:0000259" key="6">
    <source>
        <dbReference type="PROSITE" id="PS50110"/>
    </source>
</evidence>
<gene>
    <name evidence="8" type="ORF">ACFPVY_04240</name>
</gene>
<dbReference type="Gene3D" id="3.40.50.2300">
    <property type="match status" value="1"/>
</dbReference>
<feature type="modified residue" description="4-aspartylphosphate" evidence="4">
    <location>
        <position position="60"/>
    </location>
</feature>
<dbReference type="PANTHER" id="PTHR48111">
    <property type="entry name" value="REGULATOR OF RPOS"/>
    <property type="match status" value="1"/>
</dbReference>
<dbReference type="PROSITE" id="PS51755">
    <property type="entry name" value="OMPR_PHOB"/>
    <property type="match status" value="1"/>
</dbReference>
<keyword evidence="1 4" id="KW-0597">Phosphoprotein</keyword>
<dbReference type="Gene3D" id="1.10.10.10">
    <property type="entry name" value="Winged helix-like DNA-binding domain superfamily/Winged helix DNA-binding domain"/>
    <property type="match status" value="1"/>
</dbReference>
<feature type="DNA-binding region" description="OmpR/PhoB-type" evidence="5">
    <location>
        <begin position="137"/>
        <end position="234"/>
    </location>
</feature>
<name>A0ABW1PLN9_9FLAO</name>
<dbReference type="CDD" id="cd17574">
    <property type="entry name" value="REC_OmpR"/>
    <property type="match status" value="1"/>
</dbReference>
<feature type="domain" description="Response regulatory" evidence="6">
    <location>
        <begin position="11"/>
        <end position="125"/>
    </location>
</feature>
<keyword evidence="2" id="KW-0902">Two-component regulatory system</keyword>
<dbReference type="PROSITE" id="PS50110">
    <property type="entry name" value="RESPONSE_REGULATORY"/>
    <property type="match status" value="1"/>
</dbReference>
<accession>A0ABW1PLN9</accession>
<protein>
    <submittedName>
        <fullName evidence="8">Response regulator transcription factor</fullName>
    </submittedName>
</protein>
<evidence type="ECO:0000256" key="1">
    <source>
        <dbReference type="ARBA" id="ARBA00022553"/>
    </source>
</evidence>
<reference evidence="9" key="1">
    <citation type="journal article" date="2019" name="Int. J. Syst. Evol. Microbiol.">
        <title>The Global Catalogue of Microorganisms (GCM) 10K type strain sequencing project: providing services to taxonomists for standard genome sequencing and annotation.</title>
        <authorList>
            <consortium name="The Broad Institute Genomics Platform"/>
            <consortium name="The Broad Institute Genome Sequencing Center for Infectious Disease"/>
            <person name="Wu L."/>
            <person name="Ma J."/>
        </authorList>
    </citation>
    <scope>NUCLEOTIDE SEQUENCE [LARGE SCALE GENOMIC DNA]</scope>
    <source>
        <strain evidence="9">CCUG 49679</strain>
    </source>
</reference>
<evidence type="ECO:0000313" key="8">
    <source>
        <dbReference type="EMBL" id="MFC6095846.1"/>
    </source>
</evidence>
<dbReference type="SUPFAM" id="SSF52172">
    <property type="entry name" value="CheY-like"/>
    <property type="match status" value="1"/>
</dbReference>
<dbReference type="SMART" id="SM00448">
    <property type="entry name" value="REC"/>
    <property type="match status" value="1"/>
</dbReference>
<dbReference type="InterPro" id="IPR001867">
    <property type="entry name" value="OmpR/PhoB-type_DNA-bd"/>
</dbReference>
<dbReference type="Proteomes" id="UP001596287">
    <property type="component" value="Unassembled WGS sequence"/>
</dbReference>
<proteinExistence type="predicted"/>
<dbReference type="Pfam" id="PF00072">
    <property type="entry name" value="Response_reg"/>
    <property type="match status" value="1"/>
</dbReference>
<dbReference type="EMBL" id="JBHSQB010000004">
    <property type="protein sequence ID" value="MFC6095846.1"/>
    <property type="molecule type" value="Genomic_DNA"/>
</dbReference>
<organism evidence="8 9">
    <name type="scientific">Flavobacterium qiangtangense</name>
    <dbReference type="NCBI Taxonomy" id="1442595"/>
    <lineage>
        <taxon>Bacteria</taxon>
        <taxon>Pseudomonadati</taxon>
        <taxon>Bacteroidota</taxon>
        <taxon>Flavobacteriia</taxon>
        <taxon>Flavobacteriales</taxon>
        <taxon>Flavobacteriaceae</taxon>
        <taxon>Flavobacterium</taxon>
    </lineage>
</organism>
<feature type="domain" description="OmpR/PhoB-type" evidence="7">
    <location>
        <begin position="137"/>
        <end position="234"/>
    </location>
</feature>
<dbReference type="RefSeq" id="WP_379790524.1">
    <property type="nucleotide sequence ID" value="NZ_JBHSQB010000004.1"/>
</dbReference>
<dbReference type="InterPro" id="IPR039420">
    <property type="entry name" value="WalR-like"/>
</dbReference>
<dbReference type="Pfam" id="PF00486">
    <property type="entry name" value="Trans_reg_C"/>
    <property type="match status" value="1"/>
</dbReference>